<dbReference type="Gene3D" id="2.30.42.10">
    <property type="match status" value="1"/>
</dbReference>
<dbReference type="GO" id="GO:0006508">
    <property type="term" value="P:proteolysis"/>
    <property type="evidence" value="ECO:0007669"/>
    <property type="project" value="UniProtKB-KW"/>
</dbReference>
<evidence type="ECO:0000259" key="4">
    <source>
        <dbReference type="Pfam" id="PF17815"/>
    </source>
</evidence>
<keyword evidence="3" id="KW-0720">Serine protease</keyword>
<dbReference type="Pfam" id="PF17815">
    <property type="entry name" value="PDZ_3"/>
    <property type="match status" value="1"/>
</dbReference>
<dbReference type="InterPro" id="IPR001940">
    <property type="entry name" value="Peptidase_S1C"/>
</dbReference>
<dbReference type="InterPro" id="IPR009003">
    <property type="entry name" value="Peptidase_S1_PA"/>
</dbReference>
<dbReference type="PRINTS" id="PR00834">
    <property type="entry name" value="PROTEASES2C"/>
</dbReference>
<dbReference type="Gene3D" id="2.40.10.120">
    <property type="match status" value="1"/>
</dbReference>
<dbReference type="GO" id="GO:0004252">
    <property type="term" value="F:serine-type endopeptidase activity"/>
    <property type="evidence" value="ECO:0007669"/>
    <property type="project" value="InterPro"/>
</dbReference>
<organism evidence="5">
    <name type="scientific">viral metagenome</name>
    <dbReference type="NCBI Taxonomy" id="1070528"/>
    <lineage>
        <taxon>unclassified sequences</taxon>
        <taxon>metagenomes</taxon>
        <taxon>organismal metagenomes</taxon>
    </lineage>
</organism>
<dbReference type="PANTHER" id="PTHR45980:SF9">
    <property type="entry name" value="PROTEASE DO-LIKE 10, MITOCHONDRIAL-RELATED"/>
    <property type="match status" value="1"/>
</dbReference>
<dbReference type="InterPro" id="IPR036034">
    <property type="entry name" value="PDZ_sf"/>
</dbReference>
<feature type="domain" description="Protease Do-like PDZ" evidence="4">
    <location>
        <begin position="320"/>
        <end position="468"/>
    </location>
</feature>
<reference evidence="5" key="1">
    <citation type="journal article" date="2020" name="Nature">
        <title>Giant virus diversity and host interactions through global metagenomics.</title>
        <authorList>
            <person name="Schulz F."/>
            <person name="Roux S."/>
            <person name="Paez-Espino D."/>
            <person name="Jungbluth S."/>
            <person name="Walsh D.A."/>
            <person name="Denef V.J."/>
            <person name="McMahon K.D."/>
            <person name="Konstantinidis K.T."/>
            <person name="Eloe-Fadrosh E.A."/>
            <person name="Kyrpides N.C."/>
            <person name="Woyke T."/>
        </authorList>
    </citation>
    <scope>NUCLEOTIDE SEQUENCE</scope>
    <source>
        <strain evidence="5">GVMAG-S-1101169-75</strain>
    </source>
</reference>
<keyword evidence="1" id="KW-0645">Protease</keyword>
<keyword evidence="2" id="KW-0378">Hydrolase</keyword>
<evidence type="ECO:0000256" key="2">
    <source>
        <dbReference type="ARBA" id="ARBA00022801"/>
    </source>
</evidence>
<dbReference type="InterPro" id="IPR041517">
    <property type="entry name" value="DEGP_PDZ"/>
</dbReference>
<dbReference type="InterPro" id="IPR046449">
    <property type="entry name" value="DEGP_PDZ_sf"/>
</dbReference>
<dbReference type="Pfam" id="PF13365">
    <property type="entry name" value="Trypsin_2"/>
    <property type="match status" value="1"/>
</dbReference>
<dbReference type="SUPFAM" id="SSF50156">
    <property type="entry name" value="PDZ domain-like"/>
    <property type="match status" value="1"/>
</dbReference>
<proteinExistence type="predicted"/>
<dbReference type="EMBL" id="MN740791">
    <property type="protein sequence ID" value="QHU11848.1"/>
    <property type="molecule type" value="Genomic_DNA"/>
</dbReference>
<evidence type="ECO:0000256" key="1">
    <source>
        <dbReference type="ARBA" id="ARBA00022670"/>
    </source>
</evidence>
<dbReference type="AlphaFoldDB" id="A0A6C0K6H3"/>
<sequence length="471" mass="52382">MQTLQKEGAVVQLVCTKIVPNYYLPFSSNGSSSTAGTGFFFEKNSNRILTCAHVIQDAVAISVHIPIHGKKTFSARVLSVCPSFDIAIVEVLDAPPIQRPLLLDSRGMEDSRAGDEVTVIGFPLGQSNLKLTQGVLSGHQRYYQMDSPINGGNSGGPLLRRNKVIGIVNAGFDGAQDVGYAIPIERYLNIASSMLKNVIVRIPLFWGFFHQSIPVMEGESKKGVMITEVVPHSIATEFSTLSLRKGDILTRIAGYEVWEKGGVSKMWMNDNMDLTDLLYSLAPGSSIPFEILRDDTIMKGQFCIEEKEQPVRMLFLPVEKLDYMVFAGMVFLPLTLNLLMHIEYSIQIHDGLDDLSPSYDQKNKIDNGTFLQFMEAVSPKNRHKPRVVIFNVMQGSAVAAGDFFKTGELLDRCNGKKITTMNSLHGALQKPDLKGMYTFQSNMNKTYTISVEAVKEEHERLRSQYHITPTS</sequence>
<name>A0A6C0K6H3_9ZZZZ</name>
<dbReference type="PANTHER" id="PTHR45980">
    <property type="match status" value="1"/>
</dbReference>
<dbReference type="SUPFAM" id="SSF50494">
    <property type="entry name" value="Trypsin-like serine proteases"/>
    <property type="match status" value="1"/>
</dbReference>
<protein>
    <recommendedName>
        <fullName evidence="4">Protease Do-like PDZ domain-containing protein</fullName>
    </recommendedName>
</protein>
<evidence type="ECO:0000256" key="3">
    <source>
        <dbReference type="ARBA" id="ARBA00022825"/>
    </source>
</evidence>
<dbReference type="Gene3D" id="3.20.190.20">
    <property type="match status" value="1"/>
</dbReference>
<evidence type="ECO:0000313" key="5">
    <source>
        <dbReference type="EMBL" id="QHU11848.1"/>
    </source>
</evidence>
<accession>A0A6C0K6H3</accession>